<feature type="transmembrane region" description="Helical" evidence="1">
    <location>
        <begin position="115"/>
        <end position="133"/>
    </location>
</feature>
<evidence type="ECO:0000256" key="1">
    <source>
        <dbReference type="SAM" id="Phobius"/>
    </source>
</evidence>
<proteinExistence type="predicted"/>
<dbReference type="InterPro" id="IPR056361">
    <property type="entry name" value="AtPDCT1_2_TM_dom"/>
</dbReference>
<dbReference type="Proteomes" id="UP000785679">
    <property type="component" value="Unassembled WGS sequence"/>
</dbReference>
<dbReference type="AlphaFoldDB" id="A0A8J8NN39"/>
<keyword evidence="1" id="KW-1133">Transmembrane helix</keyword>
<reference evidence="3" key="1">
    <citation type="submission" date="2019-06" db="EMBL/GenBank/DDBJ databases">
        <authorList>
            <person name="Zheng W."/>
        </authorList>
    </citation>
    <scope>NUCLEOTIDE SEQUENCE</scope>
    <source>
        <strain evidence="3">QDHG01</strain>
    </source>
</reference>
<evidence type="ECO:0000313" key="4">
    <source>
        <dbReference type="Proteomes" id="UP000785679"/>
    </source>
</evidence>
<sequence>MILDLGLLLQLFLWTFYAKSWRYPIAVVLLYFTRFLMSALYKMTYPYNYIWEFPGVYSLTVAYGQYSAFYFSQTIGISVINMLEFRDRKLRLAQWIMALAIFGLSLMLLFCRGHYSIDIFGGFIFGHYFWIFAENRSWIIDYALMKIPFHKRFPLFQTNCSKCKAPVNRWAVHLRNDFPGQVTNLKIDNEKIGIKIDDTPLAKFGSQPEIEREVEFKYPKTQELLPQSLEGVNNTLSLTEGQNFSLKVPPQPIVSNNEKDFS</sequence>
<accession>A0A8J8NN39</accession>
<dbReference type="Pfam" id="PF24788">
    <property type="entry name" value="AtPDCT1_2"/>
    <property type="match status" value="1"/>
</dbReference>
<feature type="transmembrane region" description="Helical" evidence="1">
    <location>
        <begin position="92"/>
        <end position="109"/>
    </location>
</feature>
<evidence type="ECO:0000259" key="2">
    <source>
        <dbReference type="Pfam" id="PF24788"/>
    </source>
</evidence>
<protein>
    <recommendedName>
        <fullName evidence="2">AtPDCT1/2 transmembrane domain-containing protein</fullName>
    </recommendedName>
</protein>
<keyword evidence="1" id="KW-0472">Membrane</keyword>
<feature type="domain" description="AtPDCT1/2 transmembrane" evidence="2">
    <location>
        <begin position="14"/>
        <end position="134"/>
    </location>
</feature>
<keyword evidence="4" id="KW-1185">Reference proteome</keyword>
<evidence type="ECO:0000313" key="3">
    <source>
        <dbReference type="EMBL" id="TNV78346.1"/>
    </source>
</evidence>
<dbReference type="OrthoDB" id="312410at2759"/>
<dbReference type="EMBL" id="RRYP01010492">
    <property type="protein sequence ID" value="TNV78346.1"/>
    <property type="molecule type" value="Genomic_DNA"/>
</dbReference>
<feature type="transmembrane region" description="Helical" evidence="1">
    <location>
        <begin position="61"/>
        <end position="80"/>
    </location>
</feature>
<comment type="caution">
    <text evidence="3">The sequence shown here is derived from an EMBL/GenBank/DDBJ whole genome shotgun (WGS) entry which is preliminary data.</text>
</comment>
<name>A0A8J8NN39_HALGN</name>
<gene>
    <name evidence="3" type="ORF">FGO68_gene15156</name>
</gene>
<keyword evidence="1" id="KW-0812">Transmembrane</keyword>
<feature type="transmembrane region" description="Helical" evidence="1">
    <location>
        <begin position="21"/>
        <end position="41"/>
    </location>
</feature>
<organism evidence="3 4">
    <name type="scientific">Halteria grandinella</name>
    <dbReference type="NCBI Taxonomy" id="5974"/>
    <lineage>
        <taxon>Eukaryota</taxon>
        <taxon>Sar</taxon>
        <taxon>Alveolata</taxon>
        <taxon>Ciliophora</taxon>
        <taxon>Intramacronucleata</taxon>
        <taxon>Spirotrichea</taxon>
        <taxon>Stichotrichia</taxon>
        <taxon>Sporadotrichida</taxon>
        <taxon>Halteriidae</taxon>
        <taxon>Halteria</taxon>
    </lineage>
</organism>